<evidence type="ECO:0000259" key="1">
    <source>
        <dbReference type="PROSITE" id="PS51186"/>
    </source>
</evidence>
<dbReference type="AlphaFoldDB" id="A0AAN2A2Y6"/>
<dbReference type="PROSITE" id="PS51186">
    <property type="entry name" value="GNAT"/>
    <property type="match status" value="1"/>
</dbReference>
<proteinExistence type="predicted"/>
<dbReference type="EMBL" id="CAICSX020000001">
    <property type="protein sequence ID" value="CAD0212539.1"/>
    <property type="molecule type" value="Genomic_DNA"/>
</dbReference>
<protein>
    <recommendedName>
        <fullName evidence="1">N-acetyltransferase domain-containing protein</fullName>
    </recommendedName>
</protein>
<comment type="caution">
    <text evidence="2">The sequence shown here is derived from an EMBL/GenBank/DDBJ whole genome shotgun (WGS) entry which is preliminary data.</text>
</comment>
<accession>A0AAN2A2Y6</accession>
<dbReference type="InterPro" id="IPR000182">
    <property type="entry name" value="GNAT_dom"/>
</dbReference>
<reference evidence="2 3" key="1">
    <citation type="submission" date="2020-06" db="EMBL/GenBank/DDBJ databases">
        <authorList>
            <person name="De Coninck B."/>
            <person name="Ibrahim H."/>
        </authorList>
    </citation>
    <scope>NUCLEOTIDE SEQUENCE [LARGE SCALE GENOMIC DNA]</scope>
    <source>
        <strain evidence="2">Ag_rhizogenes_K599</strain>
    </source>
</reference>
<gene>
    <name evidence="2" type="ORF">AGRHK599_LOCUS1943</name>
</gene>
<organism evidence="2 3">
    <name type="scientific">Rhizobium rhizogenes</name>
    <name type="common">Agrobacterium rhizogenes</name>
    <dbReference type="NCBI Taxonomy" id="359"/>
    <lineage>
        <taxon>Bacteria</taxon>
        <taxon>Pseudomonadati</taxon>
        <taxon>Pseudomonadota</taxon>
        <taxon>Alphaproteobacteria</taxon>
        <taxon>Hyphomicrobiales</taxon>
        <taxon>Rhizobiaceae</taxon>
        <taxon>Rhizobium/Agrobacterium group</taxon>
        <taxon>Rhizobium</taxon>
    </lineage>
</organism>
<sequence>MRMELISPQKSASSGFTTEWRGAFGNAEVNALHAECFEHRILTDDWWSQVNRFSLGWVCTRHSGKLVGFVNVAWDGGVHAFVLDTMVSLTFQRRGIAKALMREVVDRAKDTTCEWLHVDFDPHLRPFYFDACGFRPTDAGLIALK</sequence>
<feature type="domain" description="N-acetyltransferase" evidence="1">
    <location>
        <begin position="1"/>
        <end position="145"/>
    </location>
</feature>
<evidence type="ECO:0000313" key="3">
    <source>
        <dbReference type="Proteomes" id="UP000528185"/>
    </source>
</evidence>
<dbReference type="Gene3D" id="3.40.630.30">
    <property type="match status" value="1"/>
</dbReference>
<evidence type="ECO:0000313" key="2">
    <source>
        <dbReference type="EMBL" id="CAD0212539.1"/>
    </source>
</evidence>
<name>A0AAN2A2Y6_RHIRH</name>
<dbReference type="SUPFAM" id="SSF55729">
    <property type="entry name" value="Acyl-CoA N-acyltransferases (Nat)"/>
    <property type="match status" value="1"/>
</dbReference>
<dbReference type="GO" id="GO:0016747">
    <property type="term" value="F:acyltransferase activity, transferring groups other than amino-acyl groups"/>
    <property type="evidence" value="ECO:0007669"/>
    <property type="project" value="InterPro"/>
</dbReference>
<dbReference type="InterPro" id="IPR016181">
    <property type="entry name" value="Acyl_CoA_acyltransferase"/>
</dbReference>
<dbReference type="CDD" id="cd04301">
    <property type="entry name" value="NAT_SF"/>
    <property type="match status" value="1"/>
</dbReference>
<dbReference type="Pfam" id="PF00583">
    <property type="entry name" value="Acetyltransf_1"/>
    <property type="match status" value="1"/>
</dbReference>
<dbReference type="Proteomes" id="UP000528185">
    <property type="component" value="Unassembled WGS sequence"/>
</dbReference>